<dbReference type="Pfam" id="PF14520">
    <property type="entry name" value="HHH_5"/>
    <property type="match status" value="1"/>
</dbReference>
<dbReference type="InterPro" id="IPR041663">
    <property type="entry name" value="DisA/LigA_HHH"/>
</dbReference>
<keyword evidence="5 12" id="KW-0227">DNA damage</keyword>
<dbReference type="FunFam" id="1.10.150.20:FF:000007">
    <property type="entry name" value="DNA ligase"/>
    <property type="match status" value="1"/>
</dbReference>
<feature type="binding site" evidence="12">
    <location>
        <position position="413"/>
    </location>
    <ligand>
        <name>Zn(2+)</name>
        <dbReference type="ChEBI" id="CHEBI:29105"/>
    </ligand>
</feature>
<feature type="binding site" evidence="12">
    <location>
        <position position="133"/>
    </location>
    <ligand>
        <name>NAD(+)</name>
        <dbReference type="ChEBI" id="CHEBI:57540"/>
    </ligand>
</feature>
<dbReference type="Pfam" id="PF12826">
    <property type="entry name" value="HHH_2"/>
    <property type="match status" value="1"/>
</dbReference>
<dbReference type="GO" id="GO:0005829">
    <property type="term" value="C:cytosol"/>
    <property type="evidence" value="ECO:0007669"/>
    <property type="project" value="TreeGrafter"/>
</dbReference>
<evidence type="ECO:0000256" key="4">
    <source>
        <dbReference type="ARBA" id="ARBA00022723"/>
    </source>
</evidence>
<dbReference type="EMBL" id="CP013278">
    <property type="protein sequence ID" value="AND28512.1"/>
    <property type="molecule type" value="Genomic_DNA"/>
</dbReference>
<dbReference type="PROSITE" id="PS50172">
    <property type="entry name" value="BRCT"/>
    <property type="match status" value="1"/>
</dbReference>
<dbReference type="GO" id="GO:0006260">
    <property type="term" value="P:DNA replication"/>
    <property type="evidence" value="ECO:0007669"/>
    <property type="project" value="UniProtKB-KW"/>
</dbReference>
<dbReference type="InterPro" id="IPR013839">
    <property type="entry name" value="DNAligase_adenylation"/>
</dbReference>
<evidence type="ECO:0000256" key="7">
    <source>
        <dbReference type="ARBA" id="ARBA00022842"/>
    </source>
</evidence>
<dbReference type="PIRSF" id="PIRSF001604">
    <property type="entry name" value="LigA"/>
    <property type="match status" value="1"/>
</dbReference>
<feature type="binding site" evidence="12">
    <location>
        <position position="167"/>
    </location>
    <ligand>
        <name>NAD(+)</name>
        <dbReference type="ChEBI" id="CHEBI:57540"/>
    </ligand>
</feature>
<protein>
    <recommendedName>
        <fullName evidence="12">DNA ligase</fullName>
        <ecNumber evidence="12">6.5.1.2</ecNumber>
    </recommendedName>
    <alternativeName>
        <fullName evidence="12">Polydeoxyribonucleotide synthase [NAD(+)]</fullName>
    </alternativeName>
</protein>
<evidence type="ECO:0000256" key="2">
    <source>
        <dbReference type="ARBA" id="ARBA00022598"/>
    </source>
</evidence>
<evidence type="ECO:0000256" key="5">
    <source>
        <dbReference type="ARBA" id="ARBA00022763"/>
    </source>
</evidence>
<dbReference type="InterPro" id="IPR033136">
    <property type="entry name" value="DNA_ligase_CS"/>
</dbReference>
<evidence type="ECO:0000256" key="10">
    <source>
        <dbReference type="ARBA" id="ARBA00023211"/>
    </source>
</evidence>
<gene>
    <name evidence="12" type="primary">ligA</name>
    <name evidence="13" type="ORF">ATN07_32820</name>
</gene>
<dbReference type="Gene3D" id="2.40.50.140">
    <property type="entry name" value="Nucleic acid-binding proteins"/>
    <property type="match status" value="1"/>
</dbReference>
<comment type="catalytic activity">
    <reaction evidence="11 12">
        <text>NAD(+) + (deoxyribonucleotide)n-3'-hydroxyl + 5'-phospho-(deoxyribonucleotide)m = (deoxyribonucleotide)n+m + AMP + beta-nicotinamide D-nucleotide.</text>
        <dbReference type="EC" id="6.5.1.2"/>
    </reaction>
</comment>
<evidence type="ECO:0000256" key="12">
    <source>
        <dbReference type="HAMAP-Rule" id="MF_01588"/>
    </source>
</evidence>
<dbReference type="GO" id="GO:0003677">
    <property type="term" value="F:DNA binding"/>
    <property type="evidence" value="ECO:0007669"/>
    <property type="project" value="InterPro"/>
</dbReference>
<dbReference type="SMART" id="SM00532">
    <property type="entry name" value="LIGANc"/>
    <property type="match status" value="1"/>
</dbReference>
<dbReference type="GO" id="GO:0003911">
    <property type="term" value="F:DNA ligase (NAD+) activity"/>
    <property type="evidence" value="ECO:0007669"/>
    <property type="project" value="UniProtKB-UniRule"/>
</dbReference>
<dbReference type="SMART" id="SM00292">
    <property type="entry name" value="BRCT"/>
    <property type="match status" value="1"/>
</dbReference>
<dbReference type="NCBIfam" id="NF005932">
    <property type="entry name" value="PRK07956.1"/>
    <property type="match status" value="1"/>
</dbReference>
<dbReference type="Pfam" id="PF01653">
    <property type="entry name" value="DNA_ligase_aden"/>
    <property type="match status" value="1"/>
</dbReference>
<dbReference type="GO" id="GO:0046872">
    <property type="term" value="F:metal ion binding"/>
    <property type="evidence" value="ECO:0007669"/>
    <property type="project" value="UniProtKB-KW"/>
</dbReference>
<dbReference type="Gene3D" id="3.30.470.30">
    <property type="entry name" value="DNA ligase/mRNA capping enzyme"/>
    <property type="match status" value="1"/>
</dbReference>
<evidence type="ECO:0000256" key="6">
    <source>
        <dbReference type="ARBA" id="ARBA00022833"/>
    </source>
</evidence>
<dbReference type="FunFam" id="1.10.150.20:FF:000006">
    <property type="entry name" value="DNA ligase"/>
    <property type="match status" value="1"/>
</dbReference>
<accession>A0A160LJY7</accession>
<feature type="binding site" evidence="12">
    <location>
        <position position="282"/>
    </location>
    <ligand>
        <name>NAD(+)</name>
        <dbReference type="ChEBI" id="CHEBI:57540"/>
    </ligand>
</feature>
<dbReference type="CDD" id="cd00114">
    <property type="entry name" value="LIGANc"/>
    <property type="match status" value="1"/>
</dbReference>
<reference evidence="13" key="1">
    <citation type="journal article" date="2017" name="Res. Microbiol.">
        <title>Comparative genomics of extrachromosomal elements in Bacillus thuringiensis subsp. israelensis.</title>
        <authorList>
            <person name="Bolotin A."/>
            <person name="Gillis A."/>
            <person name="Sanchis V."/>
            <person name="Nielsen-LeRoux C."/>
            <person name="Mahillon J."/>
            <person name="Lereclus D."/>
            <person name="Sorokin A."/>
        </authorList>
    </citation>
    <scope>NUCLEOTIDE SEQUENCE</scope>
    <source>
        <strain evidence="13">AM65-52</strain>
        <plasmid evidence="13">pAM65-52-3-235K</plasmid>
    </source>
</reference>
<dbReference type="SUPFAM" id="SSF50249">
    <property type="entry name" value="Nucleic acid-binding proteins"/>
    <property type="match status" value="1"/>
</dbReference>
<sequence>MFDLRARYLHLVGELTMLNHHYYTMDKPIASDAEYDRLYDELVKIEELHPEWTVAHSPSNRVGGEVLDKFEKKEHTMPLYSLEKSQTYDGVRKFVEDVKREFPNATFTIEQKMDGLANVLRYSGGSFSEGRTRGTGKIGEIVSEQIKTIRSIPLNIRFQGVIEPRGEVFMPISGFEAYNASLPEGEAPLKNPRNGAAGALRNLDPRIAASRPLDAFWYDIAYSEGITFETQAEMMTFLQEQGFKINPYFYVTDSIDVIIEKLEEMKEVRPTLNWDIDGMVIKVNELHIREELGYTSKFPKWAIAYKFEAVEETTTLNSVTWEVGRTGKLTPLAHLEPVDIGGTTVTKATLNNYDDILRKGVKVGAEVFVRRSNDVIPEIMGIVEGSEGTEIVPPTHCPECETVLVQDGAHLRCMNIDSCSAQSVGKFTHFASREAMNIDSFSEKTAEQLFEAGLIRNSFVDLYRLDRNELLKLDRFGERKADRLLAAIEESKSRTLEAFIYALGMRHSGKGTAERLLRYYNNIDDIANASVEDLMRIEDIGSAVAQSIFDYFHNERNLQMIEELKALGLTLTHVAAVSSGNQLEGNTFVITGKVSRPRKEIEAFIKEHGGKASGSISKNTNYLVAGEAAGSKLAKAQSLGVTVITEEQLYKMVNEG</sequence>
<dbReference type="InterPro" id="IPR001679">
    <property type="entry name" value="DNA_ligase"/>
</dbReference>
<geneLocation type="plasmid" evidence="13">
    <name>pAM65-52-3-235K</name>
</geneLocation>
<dbReference type="RefSeq" id="WP_000459967.1">
    <property type="nucleotide sequence ID" value="NZ_CP013278.1"/>
</dbReference>
<feature type="binding site" evidence="12">
    <location>
        <begin position="32"/>
        <end position="36"/>
    </location>
    <ligand>
        <name>NAD(+)</name>
        <dbReference type="ChEBI" id="CHEBI:57540"/>
    </ligand>
</feature>
<evidence type="ECO:0000256" key="3">
    <source>
        <dbReference type="ARBA" id="ARBA00022705"/>
    </source>
</evidence>
<dbReference type="GO" id="GO:0006281">
    <property type="term" value="P:DNA repair"/>
    <property type="evidence" value="ECO:0007669"/>
    <property type="project" value="UniProtKB-KW"/>
</dbReference>
<dbReference type="HAMAP" id="MF_01588">
    <property type="entry name" value="DNA_ligase_A"/>
    <property type="match status" value="1"/>
</dbReference>
<dbReference type="Gene3D" id="1.10.150.20">
    <property type="entry name" value="5' to 3' exonuclease, C-terminal subdomain"/>
    <property type="match status" value="2"/>
</dbReference>
<feature type="binding site" evidence="12">
    <location>
        <position position="306"/>
    </location>
    <ligand>
        <name>NAD(+)</name>
        <dbReference type="ChEBI" id="CHEBI:57540"/>
    </ligand>
</feature>
<keyword evidence="4 12" id="KW-0479">Metal-binding</keyword>
<dbReference type="Gene3D" id="3.40.50.10190">
    <property type="entry name" value="BRCT domain"/>
    <property type="match status" value="1"/>
</dbReference>
<dbReference type="InterPro" id="IPR036420">
    <property type="entry name" value="BRCT_dom_sf"/>
</dbReference>
<proteinExistence type="inferred from homology"/>
<feature type="active site" description="N6-AMP-lysine intermediate" evidence="12">
    <location>
        <position position="112"/>
    </location>
</feature>
<keyword evidence="3 12" id="KW-0235">DNA replication</keyword>
<dbReference type="PROSITE" id="PS01056">
    <property type="entry name" value="DNA_LIGASE_N2"/>
    <property type="match status" value="1"/>
</dbReference>
<dbReference type="PANTHER" id="PTHR23389">
    <property type="entry name" value="CHROMOSOME TRANSMISSION FIDELITY FACTOR 18"/>
    <property type="match status" value="1"/>
</dbReference>
<dbReference type="InterPro" id="IPR003583">
    <property type="entry name" value="Hlx-hairpin-Hlx_DNA-bd_motif"/>
</dbReference>
<dbReference type="Pfam" id="PF00533">
    <property type="entry name" value="BRCT"/>
    <property type="match status" value="1"/>
</dbReference>
<keyword evidence="9 12" id="KW-0234">DNA repair</keyword>
<evidence type="ECO:0000256" key="9">
    <source>
        <dbReference type="ARBA" id="ARBA00023204"/>
    </source>
</evidence>
<keyword evidence="8 12" id="KW-0520">NAD</keyword>
<dbReference type="SUPFAM" id="SSF56091">
    <property type="entry name" value="DNA ligase/mRNA capping enzyme, catalytic domain"/>
    <property type="match status" value="1"/>
</dbReference>
<dbReference type="InterPro" id="IPR004150">
    <property type="entry name" value="NAD_DNA_ligase_OB"/>
</dbReference>
<comment type="function">
    <text evidence="1 12">DNA ligase that catalyzes the formation of phosphodiester linkages between 5'-phosphoryl and 3'-hydroxyl groups in double-stranded DNA using NAD as a coenzyme and as the energy source for the reaction. It is essential for DNA replication and repair of damaged DNA.</text>
</comment>
<keyword evidence="6 12" id="KW-0862">Zinc</keyword>
<feature type="binding site" evidence="12">
    <location>
        <position position="397"/>
    </location>
    <ligand>
        <name>Zn(2+)</name>
        <dbReference type="ChEBI" id="CHEBI:29105"/>
    </ligand>
</feature>
<dbReference type="Pfam" id="PF03120">
    <property type="entry name" value="OB_DNA_ligase"/>
    <property type="match status" value="1"/>
</dbReference>
<dbReference type="SUPFAM" id="SSF52113">
    <property type="entry name" value="BRCT domain"/>
    <property type="match status" value="1"/>
</dbReference>
<name>A0A160LJY7_BACTI</name>
<dbReference type="InterPro" id="IPR010994">
    <property type="entry name" value="RuvA_2-like"/>
</dbReference>
<comment type="cofactor">
    <cofactor evidence="12">
        <name>Mg(2+)</name>
        <dbReference type="ChEBI" id="CHEBI:18420"/>
    </cofactor>
    <cofactor evidence="12">
        <name>Mn(2+)</name>
        <dbReference type="ChEBI" id="CHEBI:29035"/>
    </cofactor>
</comment>
<comment type="similarity">
    <text evidence="12">Belongs to the NAD-dependent DNA ligase family. LigA subfamily.</text>
</comment>
<dbReference type="PANTHER" id="PTHR23389:SF9">
    <property type="entry name" value="DNA LIGASE"/>
    <property type="match status" value="1"/>
</dbReference>
<dbReference type="Gene3D" id="1.10.287.610">
    <property type="entry name" value="Helix hairpin bin"/>
    <property type="match status" value="1"/>
</dbReference>
<dbReference type="AlphaFoldDB" id="A0A160LJY7"/>
<feature type="binding site" evidence="12">
    <location>
        <begin position="81"/>
        <end position="82"/>
    </location>
    <ligand>
        <name>NAD(+)</name>
        <dbReference type="ChEBI" id="CHEBI:57540"/>
    </ligand>
</feature>
<evidence type="ECO:0000256" key="11">
    <source>
        <dbReference type="ARBA" id="ARBA00034005"/>
    </source>
</evidence>
<feature type="binding site" evidence="12">
    <location>
        <position position="110"/>
    </location>
    <ligand>
        <name>NAD(+)</name>
        <dbReference type="ChEBI" id="CHEBI:57540"/>
    </ligand>
</feature>
<keyword evidence="13" id="KW-0614">Plasmid</keyword>
<dbReference type="InterPro" id="IPR013840">
    <property type="entry name" value="DNAligase_N"/>
</dbReference>
<dbReference type="NCBIfam" id="TIGR00575">
    <property type="entry name" value="dnlj"/>
    <property type="match status" value="1"/>
</dbReference>
<dbReference type="CDD" id="cd17748">
    <property type="entry name" value="BRCT_DNA_ligase_like"/>
    <property type="match status" value="1"/>
</dbReference>
<feature type="binding site" evidence="12">
    <location>
        <position position="419"/>
    </location>
    <ligand>
        <name>Zn(2+)</name>
        <dbReference type="ChEBI" id="CHEBI:29105"/>
    </ligand>
</feature>
<dbReference type="EC" id="6.5.1.2" evidence="12"/>
<dbReference type="InterPro" id="IPR012340">
    <property type="entry name" value="NA-bd_OB-fold"/>
</dbReference>
<keyword evidence="2 12" id="KW-0436">Ligase</keyword>
<feature type="binding site" evidence="12">
    <location>
        <position position="400"/>
    </location>
    <ligand>
        <name>Zn(2+)</name>
        <dbReference type="ChEBI" id="CHEBI:29105"/>
    </ligand>
</feature>
<evidence type="ECO:0000256" key="8">
    <source>
        <dbReference type="ARBA" id="ARBA00023027"/>
    </source>
</evidence>
<keyword evidence="10 12" id="KW-0464">Manganese</keyword>
<dbReference type="SUPFAM" id="SSF47781">
    <property type="entry name" value="RuvA domain 2-like"/>
    <property type="match status" value="1"/>
</dbReference>
<dbReference type="InterPro" id="IPR001357">
    <property type="entry name" value="BRCT_dom"/>
</dbReference>
<evidence type="ECO:0000256" key="1">
    <source>
        <dbReference type="ARBA" id="ARBA00004067"/>
    </source>
</evidence>
<organism evidence="13">
    <name type="scientific">Bacillus thuringiensis subsp. israelensis</name>
    <dbReference type="NCBI Taxonomy" id="1430"/>
    <lineage>
        <taxon>Bacteria</taxon>
        <taxon>Bacillati</taxon>
        <taxon>Bacillota</taxon>
        <taxon>Bacilli</taxon>
        <taxon>Bacillales</taxon>
        <taxon>Bacillaceae</taxon>
        <taxon>Bacillus</taxon>
        <taxon>Bacillus cereus group</taxon>
    </lineage>
</organism>
<evidence type="ECO:0000313" key="13">
    <source>
        <dbReference type="EMBL" id="AND28512.1"/>
    </source>
</evidence>
<dbReference type="SMART" id="SM00278">
    <property type="entry name" value="HhH1"/>
    <property type="match status" value="3"/>
</dbReference>
<keyword evidence="7 12" id="KW-0460">Magnesium</keyword>
<dbReference type="PATRIC" id="fig|1430.6.peg.2130"/>